<evidence type="ECO:0000313" key="2">
    <source>
        <dbReference type="EMBL" id="USJ25718.1"/>
    </source>
</evidence>
<keyword evidence="1" id="KW-0732">Signal</keyword>
<protein>
    <submittedName>
        <fullName evidence="2">Uncharacterized protein</fullName>
    </submittedName>
</protein>
<dbReference type="RefSeq" id="WP_112976472.1">
    <property type="nucleotide sequence ID" value="NZ_CP098808.1"/>
</dbReference>
<gene>
    <name evidence="2" type="ORF">NE863_24960</name>
</gene>
<evidence type="ECO:0000313" key="3">
    <source>
        <dbReference type="Proteomes" id="UP001055460"/>
    </source>
</evidence>
<name>A0A9Q9DBJ0_ENSAD</name>
<accession>A0A9Q9DBJ0</accession>
<feature type="signal peptide" evidence="1">
    <location>
        <begin position="1"/>
        <end position="16"/>
    </location>
</feature>
<proteinExistence type="predicted"/>
<sequence length="197" mass="21103">MMSAFRTLLLCGLAIAALYGMRNSTPGYGDITAPIAIRGAVGERVVTRDFAFGAANVHLARQLKVESFGRVKDFSTSGIWLVIEGAAVSKTETMTLMSAEWLASNGVRYAFSQRFSTVPGYLPTERLEPGLPRPVLLAFELPEAAVDQGTLLVARSRVSPLAEELSIALGDKKPAEIKPSVTIARSGSRAPWTLAAH</sequence>
<dbReference type="Proteomes" id="UP001055460">
    <property type="component" value="Plasmid pA"/>
</dbReference>
<dbReference type="EMBL" id="CP098808">
    <property type="protein sequence ID" value="USJ25718.1"/>
    <property type="molecule type" value="Genomic_DNA"/>
</dbReference>
<geneLocation type="plasmid" evidence="2 3">
    <name>pA</name>
</geneLocation>
<evidence type="ECO:0000256" key="1">
    <source>
        <dbReference type="SAM" id="SignalP"/>
    </source>
</evidence>
<dbReference type="AlphaFoldDB" id="A0A9Q9DBJ0"/>
<feature type="chain" id="PRO_5040356435" evidence="1">
    <location>
        <begin position="17"/>
        <end position="197"/>
    </location>
</feature>
<keyword evidence="2" id="KW-0614">Plasmid</keyword>
<organism evidence="2 3">
    <name type="scientific">Ensifer adhaerens</name>
    <name type="common">Sinorhizobium morelense</name>
    <dbReference type="NCBI Taxonomy" id="106592"/>
    <lineage>
        <taxon>Bacteria</taxon>
        <taxon>Pseudomonadati</taxon>
        <taxon>Pseudomonadota</taxon>
        <taxon>Alphaproteobacteria</taxon>
        <taxon>Hyphomicrobiales</taxon>
        <taxon>Rhizobiaceae</taxon>
        <taxon>Sinorhizobium/Ensifer group</taxon>
        <taxon>Ensifer</taxon>
    </lineage>
</organism>
<reference evidence="2" key="1">
    <citation type="submission" date="2022-06" db="EMBL/GenBank/DDBJ databases">
        <title>Physiological and biochemical characterization and genomic elucidation of a strain of the genus Ensifer adhaerens M8 that combines arsenic oxidation and chromium reduction.</title>
        <authorList>
            <person name="Li X."/>
            <person name="Yu c."/>
        </authorList>
    </citation>
    <scope>NUCLEOTIDE SEQUENCE</scope>
    <source>
        <strain evidence="2">M8</strain>
        <plasmid evidence="2">pA</plasmid>
    </source>
</reference>